<evidence type="ECO:0000259" key="3">
    <source>
        <dbReference type="Pfam" id="PF24927"/>
    </source>
</evidence>
<evidence type="ECO:0000313" key="5">
    <source>
        <dbReference type="WBParaSite" id="ACRNAN_scaffold2778.g20670.t1"/>
    </source>
</evidence>
<dbReference type="Pfam" id="PF24927">
    <property type="entry name" value="DUF7747"/>
    <property type="match status" value="1"/>
</dbReference>
<sequence>MNFFYLIKMTTKSLLDSIDSKIKGEIFEKSQDFPLELSLPSTSTSTFCEIDEEYDPRRSYDYYSKDHTLVTTTRDAAKLVFNEHQCLDLELLCKRKPMVPPDAKKESIIIYVMDGKKANTLRDLTVDGLGAWNSFKTTETARKATSSKRSFYASWSSSKDIILTDSRKAAPDDWFCWFYIYSAYHPKFMNLSKKIYYAEQRFRENVEPNTYIVFAYKFCGPQKFDEALRPLSSKKTFGSFPITNSYYHRERAPRLLGSTSIPSKTITSIVPVKVGVISSTGKRIQNYAIRSPDEVPEKKQKGEEIPRTIRISTNQDMQNGKMTKTTRVVVIKDEPKNYDSTQPQHKEIKSEISEDIDQPSISTQESFQNDKLTIKDEVLSDNEENSTSAHVQTSNMASVLDEQIYESSDDSDFSVNNQEPTTSNFGAGQKRKIINPSTYNKRFNELLKKVDGRLSEIQKSKEPLPPEDEDPTLVYKAKLQKAFVHIETQRNSIKNWEKRYQESHREIAKLMVNSEQLENSLMSRENAILLYKSEISDLTNKLDSMKTTYEALLQKNRQESSEIRNKMEFYKRMYEDGIEEINKHEDEVKEDKITRKNRKERENNEKIEKEREVLRLNSELQNWKNWKLNAELEWKEKYAELYDKYQGHVIQKVTSNNKSGSVIRQIASSSKSFDESTKLEKTERINNAVDTIGQISPQHTEESLLINMNMLIKNLLGNSFDIVQTQLHSTSRHDVKKTPNTSNSDDDEILVLENPSAQVKILETEPLDVDNAQLAKTNVNPSTSAAKSSSSKRKQEFRLT</sequence>
<dbReference type="AlphaFoldDB" id="A0A914DKZ3"/>
<feature type="region of interest" description="Disordered" evidence="2">
    <location>
        <begin position="406"/>
        <end position="431"/>
    </location>
</feature>
<evidence type="ECO:0000256" key="1">
    <source>
        <dbReference type="SAM" id="Coils"/>
    </source>
</evidence>
<dbReference type="WBParaSite" id="ACRNAN_scaffold2778.g20670.t1">
    <property type="protein sequence ID" value="ACRNAN_scaffold2778.g20670.t1"/>
    <property type="gene ID" value="ACRNAN_scaffold2778.g20670"/>
</dbReference>
<evidence type="ECO:0000313" key="4">
    <source>
        <dbReference type="Proteomes" id="UP000887540"/>
    </source>
</evidence>
<feature type="compositionally biased region" description="Polar residues" evidence="2">
    <location>
        <begin position="413"/>
        <end position="426"/>
    </location>
</feature>
<name>A0A914DKZ3_9BILA</name>
<dbReference type="Proteomes" id="UP000887540">
    <property type="component" value="Unplaced"/>
</dbReference>
<keyword evidence="4" id="KW-1185">Reference proteome</keyword>
<reference evidence="5" key="1">
    <citation type="submission" date="2022-11" db="UniProtKB">
        <authorList>
            <consortium name="WormBaseParasite"/>
        </authorList>
    </citation>
    <scope>IDENTIFICATION</scope>
</reference>
<evidence type="ECO:0000256" key="2">
    <source>
        <dbReference type="SAM" id="MobiDB-lite"/>
    </source>
</evidence>
<feature type="region of interest" description="Disordered" evidence="2">
    <location>
        <begin position="772"/>
        <end position="800"/>
    </location>
</feature>
<accession>A0A914DKZ3</accession>
<feature type="compositionally biased region" description="Polar residues" evidence="2">
    <location>
        <begin position="359"/>
        <end position="369"/>
    </location>
</feature>
<dbReference type="InterPro" id="IPR056649">
    <property type="entry name" value="DUF7747"/>
</dbReference>
<feature type="region of interest" description="Disordered" evidence="2">
    <location>
        <begin position="336"/>
        <end position="369"/>
    </location>
</feature>
<organism evidence="4 5">
    <name type="scientific">Acrobeloides nanus</name>
    <dbReference type="NCBI Taxonomy" id="290746"/>
    <lineage>
        <taxon>Eukaryota</taxon>
        <taxon>Metazoa</taxon>
        <taxon>Ecdysozoa</taxon>
        <taxon>Nematoda</taxon>
        <taxon>Chromadorea</taxon>
        <taxon>Rhabditida</taxon>
        <taxon>Tylenchina</taxon>
        <taxon>Cephalobomorpha</taxon>
        <taxon>Cephaloboidea</taxon>
        <taxon>Cephalobidae</taxon>
        <taxon>Acrobeloides</taxon>
    </lineage>
</organism>
<feature type="domain" description="DUF7747" evidence="3">
    <location>
        <begin position="69"/>
        <end position="201"/>
    </location>
</feature>
<keyword evidence="1" id="KW-0175">Coiled coil</keyword>
<protein>
    <recommendedName>
        <fullName evidence="3">DUF7747 domain-containing protein</fullName>
    </recommendedName>
</protein>
<feature type="coiled-coil region" evidence="1">
    <location>
        <begin position="486"/>
        <end position="619"/>
    </location>
</feature>
<proteinExistence type="predicted"/>